<keyword evidence="2" id="KW-1185">Reference proteome</keyword>
<protein>
    <submittedName>
        <fullName evidence="3">Uncharacterized protein</fullName>
    </submittedName>
</protein>
<dbReference type="WBParaSite" id="nRc.2.0.1.t40221-RA">
    <property type="protein sequence ID" value="nRc.2.0.1.t40221-RA"/>
    <property type="gene ID" value="nRc.2.0.1.g40221"/>
</dbReference>
<reference evidence="3" key="1">
    <citation type="submission" date="2022-11" db="UniProtKB">
        <authorList>
            <consortium name="WormBaseParasite"/>
        </authorList>
    </citation>
    <scope>IDENTIFICATION</scope>
</reference>
<organism evidence="2 3">
    <name type="scientific">Romanomermis culicivorax</name>
    <name type="common">Nematode worm</name>
    <dbReference type="NCBI Taxonomy" id="13658"/>
    <lineage>
        <taxon>Eukaryota</taxon>
        <taxon>Metazoa</taxon>
        <taxon>Ecdysozoa</taxon>
        <taxon>Nematoda</taxon>
        <taxon>Enoplea</taxon>
        <taxon>Dorylaimia</taxon>
        <taxon>Mermithida</taxon>
        <taxon>Mermithoidea</taxon>
        <taxon>Mermithidae</taxon>
        <taxon>Romanomermis</taxon>
    </lineage>
</organism>
<dbReference type="Proteomes" id="UP000887565">
    <property type="component" value="Unplaced"/>
</dbReference>
<sequence>MSKTFSIISKSFSSKNSICGKESVVRARTETKKPGSDPDPDPGPAKYHSKQAGKWLHMRQQREIRKLWNNLVRKVAKNAKLSTKMIKSPTVGENIALKVILKKKCEI</sequence>
<name>A0A915KN56_ROMCU</name>
<feature type="compositionally biased region" description="Basic and acidic residues" evidence="1">
    <location>
        <begin position="23"/>
        <end position="36"/>
    </location>
</feature>
<evidence type="ECO:0000313" key="3">
    <source>
        <dbReference type="WBParaSite" id="nRc.2.0.1.t40221-RA"/>
    </source>
</evidence>
<accession>A0A915KN56</accession>
<proteinExistence type="predicted"/>
<dbReference type="AlphaFoldDB" id="A0A915KN56"/>
<evidence type="ECO:0000313" key="2">
    <source>
        <dbReference type="Proteomes" id="UP000887565"/>
    </source>
</evidence>
<evidence type="ECO:0000256" key="1">
    <source>
        <dbReference type="SAM" id="MobiDB-lite"/>
    </source>
</evidence>
<feature type="region of interest" description="Disordered" evidence="1">
    <location>
        <begin position="23"/>
        <end position="54"/>
    </location>
</feature>